<evidence type="ECO:0000313" key="1">
    <source>
        <dbReference type="EMBL" id="ACZ87191.1"/>
    </source>
</evidence>
<dbReference type="GO" id="GO:0140101">
    <property type="term" value="F:catalytic activity, acting on a tRNA"/>
    <property type="evidence" value="ECO:0007669"/>
    <property type="project" value="UniProtKB-ARBA"/>
</dbReference>
<organism evidence="1 2">
    <name type="scientific">Streptosporangium roseum (strain ATCC 12428 / DSM 43021 / JCM 3005 / KCTC 9067 / NCIMB 10171 / NRRL 2505 / NI 9100)</name>
    <dbReference type="NCBI Taxonomy" id="479432"/>
    <lineage>
        <taxon>Bacteria</taxon>
        <taxon>Bacillati</taxon>
        <taxon>Actinomycetota</taxon>
        <taxon>Actinomycetes</taxon>
        <taxon>Streptosporangiales</taxon>
        <taxon>Streptosporangiaceae</taxon>
        <taxon>Streptosporangium</taxon>
    </lineage>
</organism>
<sequence length="474" mass="51922">MMSRQPAGLWPHSPHDLRRTELIDPGYPFAGASAWLPHGFDLVDRVLTRFSDLFRTAGYEEILLPTLVNEEILERQAESIKDFRRQLYFVGSEDSRQVVASSIEAQVCGLFAGWVAQGRTPPYRVFCVRTVGRHETSTPRPLWKERFVWPFFEAQVAVPPGSRPGGHGGADGFVSDLDFLVRGPQQVCLDIGLPTFAVERIYDSTAPKLYADRRLELVTILPNGEITILTSVYDLGVRFSDTFGVRYDGASMPMLNFAFSARLVLALLQHSGTVTGPRFHPDIAPIQVGVIATRSDDEDVASGIVRDLLAHGVRACAFVTGSGVGRRCATARELGIPVLLQVSSAERAPLGSWVRLISGERPREQDRPTPLGGAVALARETLRVEASRNGAVRSAGREPSPADPPSAALMGDGDLAELVGLCHRSSCVDETLRRARRDVIGRPYRWGVDTRRCAVCGVETEAAVMLGRKIRGEK</sequence>
<dbReference type="STRING" id="479432.Sros_4302"/>
<dbReference type="Gene3D" id="3.40.50.800">
    <property type="entry name" value="Anticodon-binding domain"/>
    <property type="match status" value="1"/>
</dbReference>
<evidence type="ECO:0000313" key="2">
    <source>
        <dbReference type="Proteomes" id="UP000002029"/>
    </source>
</evidence>
<dbReference type="Proteomes" id="UP000002029">
    <property type="component" value="Chromosome"/>
</dbReference>
<dbReference type="EMBL" id="CP001814">
    <property type="protein sequence ID" value="ACZ87191.1"/>
    <property type="molecule type" value="Genomic_DNA"/>
</dbReference>
<dbReference type="HOGENOM" id="CLU_576074_0_0_11"/>
<proteinExistence type="predicted"/>
<dbReference type="KEGG" id="sro:Sros_4302"/>
<dbReference type="InterPro" id="IPR036621">
    <property type="entry name" value="Anticodon-bd_dom_sf"/>
</dbReference>
<dbReference type="RefSeq" id="WP_012890933.1">
    <property type="nucleotide sequence ID" value="NC_013595.1"/>
</dbReference>
<accession>D2AZV7</accession>
<gene>
    <name evidence="1" type="ordered locus">Sros_4302</name>
</gene>
<dbReference type="SUPFAM" id="SSF52954">
    <property type="entry name" value="Class II aaRS ABD-related"/>
    <property type="match status" value="1"/>
</dbReference>
<name>D2AZV7_STRRD</name>
<keyword evidence="2" id="KW-1185">Reference proteome</keyword>
<reference evidence="1 2" key="1">
    <citation type="journal article" date="2010" name="Stand. Genomic Sci.">
        <title>Complete genome sequence of Streptosporangium roseum type strain (NI 9100).</title>
        <authorList>
            <person name="Nolan M."/>
            <person name="Sikorski J."/>
            <person name="Jando M."/>
            <person name="Lucas S."/>
            <person name="Lapidus A."/>
            <person name="Glavina Del Rio T."/>
            <person name="Chen F."/>
            <person name="Tice H."/>
            <person name="Pitluck S."/>
            <person name="Cheng J.F."/>
            <person name="Chertkov O."/>
            <person name="Sims D."/>
            <person name="Meincke L."/>
            <person name="Brettin T."/>
            <person name="Han C."/>
            <person name="Detter J.C."/>
            <person name="Bruce D."/>
            <person name="Goodwin L."/>
            <person name="Land M."/>
            <person name="Hauser L."/>
            <person name="Chang Y.J."/>
            <person name="Jeffries C.D."/>
            <person name="Ivanova N."/>
            <person name="Mavromatis K."/>
            <person name="Mikhailova N."/>
            <person name="Chen A."/>
            <person name="Palaniappan K."/>
            <person name="Chain P."/>
            <person name="Rohde M."/>
            <person name="Goker M."/>
            <person name="Bristow J."/>
            <person name="Eisen J.A."/>
            <person name="Markowitz V."/>
            <person name="Hugenholtz P."/>
            <person name="Kyrpides N.C."/>
            <person name="Klenk H.P."/>
        </authorList>
    </citation>
    <scope>NUCLEOTIDE SEQUENCE [LARGE SCALE GENOMIC DNA]</scope>
    <source>
        <strain evidence="2">ATCC 12428 / DSM 43021 / JCM 3005 / NI 9100</strain>
    </source>
</reference>
<dbReference type="SUPFAM" id="SSF55681">
    <property type="entry name" value="Class II aaRS and biotin synthetases"/>
    <property type="match status" value="1"/>
</dbReference>
<dbReference type="eggNOG" id="COG0423">
    <property type="taxonomic scope" value="Bacteria"/>
</dbReference>
<dbReference type="InterPro" id="IPR045864">
    <property type="entry name" value="aa-tRNA-synth_II/BPL/LPL"/>
</dbReference>
<dbReference type="AlphaFoldDB" id="D2AZV7"/>
<dbReference type="Gene3D" id="3.30.930.10">
    <property type="entry name" value="Bira Bifunctional Protein, Domain 2"/>
    <property type="match status" value="1"/>
</dbReference>
<protein>
    <submittedName>
        <fullName evidence="1">Prolyl-tRNA synthetase-like protein</fullName>
    </submittedName>
</protein>
<dbReference type="GO" id="GO:0006418">
    <property type="term" value="P:tRNA aminoacylation for protein translation"/>
    <property type="evidence" value="ECO:0007669"/>
    <property type="project" value="UniProtKB-ARBA"/>
</dbReference>